<dbReference type="PANTHER" id="PTHR12236:SF79">
    <property type="entry name" value="CUTICULAR PROTEIN 50CB-RELATED"/>
    <property type="match status" value="1"/>
</dbReference>
<dbReference type="EMBL" id="CAXKWB010003236">
    <property type="protein sequence ID" value="CAL4068590.1"/>
    <property type="molecule type" value="Genomic_DNA"/>
</dbReference>
<dbReference type="InterPro" id="IPR000618">
    <property type="entry name" value="Insect_cuticle"/>
</dbReference>
<feature type="region of interest" description="Disordered" evidence="3">
    <location>
        <begin position="90"/>
        <end position="205"/>
    </location>
</feature>
<feature type="non-terminal residue" evidence="4">
    <location>
        <position position="1"/>
    </location>
</feature>
<dbReference type="InterPro" id="IPR051217">
    <property type="entry name" value="Insect_Cuticle_Struc_Prot"/>
</dbReference>
<dbReference type="GO" id="GO:0031012">
    <property type="term" value="C:extracellular matrix"/>
    <property type="evidence" value="ECO:0007669"/>
    <property type="project" value="TreeGrafter"/>
</dbReference>
<evidence type="ECO:0008006" key="6">
    <source>
        <dbReference type="Google" id="ProtNLM"/>
    </source>
</evidence>
<dbReference type="Pfam" id="PF00379">
    <property type="entry name" value="Chitin_bind_4"/>
    <property type="match status" value="1"/>
</dbReference>
<dbReference type="AlphaFoldDB" id="A0AAV2Q4J3"/>
<feature type="compositionally biased region" description="Basic and acidic residues" evidence="3">
    <location>
        <begin position="1"/>
        <end position="10"/>
    </location>
</feature>
<feature type="compositionally biased region" description="Polar residues" evidence="3">
    <location>
        <begin position="40"/>
        <end position="54"/>
    </location>
</feature>
<accession>A0AAV2Q4J3</accession>
<evidence type="ECO:0000256" key="3">
    <source>
        <dbReference type="SAM" id="MobiDB-lite"/>
    </source>
</evidence>
<comment type="caution">
    <text evidence="4">The sequence shown here is derived from an EMBL/GenBank/DDBJ whole genome shotgun (WGS) entry which is preliminary data.</text>
</comment>
<keyword evidence="5" id="KW-1185">Reference proteome</keyword>
<proteinExistence type="predicted"/>
<keyword evidence="1 2" id="KW-0193">Cuticle</keyword>
<feature type="compositionally biased region" description="Pro residues" evidence="3">
    <location>
        <begin position="107"/>
        <end position="118"/>
    </location>
</feature>
<dbReference type="GO" id="GO:0042302">
    <property type="term" value="F:structural constituent of cuticle"/>
    <property type="evidence" value="ECO:0007669"/>
    <property type="project" value="UniProtKB-UniRule"/>
</dbReference>
<dbReference type="GO" id="GO:0005615">
    <property type="term" value="C:extracellular space"/>
    <property type="evidence" value="ECO:0007669"/>
    <property type="project" value="TreeGrafter"/>
</dbReference>
<evidence type="ECO:0000313" key="4">
    <source>
        <dbReference type="EMBL" id="CAL4068590.1"/>
    </source>
</evidence>
<gene>
    <name evidence="4" type="ORF">MNOR_LOCUS7383</name>
</gene>
<evidence type="ECO:0000313" key="5">
    <source>
        <dbReference type="Proteomes" id="UP001497623"/>
    </source>
</evidence>
<name>A0AAV2Q4J3_MEGNR</name>
<protein>
    <recommendedName>
        <fullName evidence="6">Cuticle protein</fullName>
    </recommendedName>
</protein>
<feature type="region of interest" description="Disordered" evidence="3">
    <location>
        <begin position="1"/>
        <end position="54"/>
    </location>
</feature>
<feature type="compositionally biased region" description="Polar residues" evidence="3">
    <location>
        <begin position="192"/>
        <end position="205"/>
    </location>
</feature>
<organism evidence="4 5">
    <name type="scientific">Meganyctiphanes norvegica</name>
    <name type="common">Northern krill</name>
    <name type="synonym">Thysanopoda norvegica</name>
    <dbReference type="NCBI Taxonomy" id="48144"/>
    <lineage>
        <taxon>Eukaryota</taxon>
        <taxon>Metazoa</taxon>
        <taxon>Ecdysozoa</taxon>
        <taxon>Arthropoda</taxon>
        <taxon>Crustacea</taxon>
        <taxon>Multicrustacea</taxon>
        <taxon>Malacostraca</taxon>
        <taxon>Eumalacostraca</taxon>
        <taxon>Eucarida</taxon>
        <taxon>Euphausiacea</taxon>
        <taxon>Euphausiidae</taxon>
        <taxon>Meganyctiphanes</taxon>
    </lineage>
</organism>
<sequence length="205" mass="22007">SSPGGYERKPSNGYGAPNSVSDEGQANYDFSYSVVDEESGSNYGHSQSSDGTITKGTYFVQLPDGRTQRVDYTVNGDSGFVATVTYEGEAHSDTSIQNNVQDQYGPPSQPQYGPPPQPEYGAPSQPEYGPPLQPEYGAPSQPEYGPPPQQGYGSPAQPEYNAPVQPEYGAPAPIEYGPPQPTLAPRIPLARQYNSQPILNQPQYG</sequence>
<dbReference type="PROSITE" id="PS51155">
    <property type="entry name" value="CHIT_BIND_RR_2"/>
    <property type="match status" value="1"/>
</dbReference>
<evidence type="ECO:0000256" key="2">
    <source>
        <dbReference type="PROSITE-ProRule" id="PRU00497"/>
    </source>
</evidence>
<reference evidence="4 5" key="1">
    <citation type="submission" date="2024-05" db="EMBL/GenBank/DDBJ databases">
        <authorList>
            <person name="Wallberg A."/>
        </authorList>
    </citation>
    <scope>NUCLEOTIDE SEQUENCE [LARGE SCALE GENOMIC DNA]</scope>
</reference>
<dbReference type="PANTHER" id="PTHR12236">
    <property type="entry name" value="STRUCTURAL CONTITUENT OF CUTICLE"/>
    <property type="match status" value="1"/>
</dbReference>
<evidence type="ECO:0000256" key="1">
    <source>
        <dbReference type="ARBA" id="ARBA00022460"/>
    </source>
</evidence>
<feature type="compositionally biased region" description="Polar residues" evidence="3">
    <location>
        <begin position="18"/>
        <end position="30"/>
    </location>
</feature>
<feature type="compositionally biased region" description="Polar residues" evidence="3">
    <location>
        <begin position="93"/>
        <end position="102"/>
    </location>
</feature>
<dbReference type="Proteomes" id="UP001497623">
    <property type="component" value="Unassembled WGS sequence"/>
</dbReference>